<dbReference type="InterPro" id="IPR008887">
    <property type="entry name" value="UPF0228"/>
</dbReference>
<dbReference type="Pfam" id="PF05727">
    <property type="entry name" value="UPF0228"/>
    <property type="match status" value="1"/>
</dbReference>
<dbReference type="AlphaFoldDB" id="A0A1I4PDW7"/>
<gene>
    <name evidence="3" type="ORF">SAMN04488696_0591</name>
</gene>
<sequence length="210" mass="24403">MMLKNHVHFIIFALLFLILGVLFINSTINNTDSVQGTYPKIENDSVFPDELNNSETFNGDGREIAGLYVGFKEGMNETQAVTIPENYSLIKSYRIICNLDYHLAERYYIMVENNKKSAVKTELMNAENWIDSAEDVEKGNYSIIHVWIPLAEDNDFLEILDEQNLHLSEFYWCYIYFDGEGIDYETAKRIQEEMEDNENVLVVYFDEAEG</sequence>
<dbReference type="OrthoDB" id="136726at2157"/>
<keyword evidence="2" id="KW-0472">Membrane</keyword>
<keyword evidence="4" id="KW-1185">Reference proteome</keyword>
<dbReference type="RefSeq" id="WP_177187938.1">
    <property type="nucleotide sequence ID" value="NZ_FOUJ01000001.1"/>
</dbReference>
<feature type="transmembrane region" description="Helical" evidence="2">
    <location>
        <begin position="7"/>
        <end position="24"/>
    </location>
</feature>
<dbReference type="Proteomes" id="UP000198535">
    <property type="component" value="Unassembled WGS sequence"/>
</dbReference>
<dbReference type="STRING" id="487685.SAMN04488696_0591"/>
<accession>A0A1I4PDW7</accession>
<comment type="similarity">
    <text evidence="1">Belongs to the UPF0228 family.</text>
</comment>
<protein>
    <submittedName>
        <fullName evidence="3">Uncharacterized protein family (UPF0228)</fullName>
    </submittedName>
</protein>
<dbReference type="EMBL" id="FOUJ01000001">
    <property type="protein sequence ID" value="SFM25805.1"/>
    <property type="molecule type" value="Genomic_DNA"/>
</dbReference>
<evidence type="ECO:0000256" key="1">
    <source>
        <dbReference type="ARBA" id="ARBA00009746"/>
    </source>
</evidence>
<keyword evidence="2" id="KW-0812">Transmembrane</keyword>
<evidence type="ECO:0000313" key="3">
    <source>
        <dbReference type="EMBL" id="SFM25805.1"/>
    </source>
</evidence>
<keyword evidence="2" id="KW-1133">Transmembrane helix</keyword>
<proteinExistence type="inferred from homology"/>
<name>A0A1I4PDW7_9EURY</name>
<organism evidence="3 4">
    <name type="scientific">Methanolobus profundi</name>
    <dbReference type="NCBI Taxonomy" id="487685"/>
    <lineage>
        <taxon>Archaea</taxon>
        <taxon>Methanobacteriati</taxon>
        <taxon>Methanobacteriota</taxon>
        <taxon>Stenosarchaea group</taxon>
        <taxon>Methanomicrobia</taxon>
        <taxon>Methanosarcinales</taxon>
        <taxon>Methanosarcinaceae</taxon>
        <taxon>Methanolobus</taxon>
    </lineage>
</organism>
<reference evidence="4" key="1">
    <citation type="submission" date="2016-10" db="EMBL/GenBank/DDBJ databases">
        <authorList>
            <person name="Varghese N."/>
            <person name="Submissions S."/>
        </authorList>
    </citation>
    <scope>NUCLEOTIDE SEQUENCE [LARGE SCALE GENOMIC DNA]</scope>
    <source>
        <strain evidence="4">Mob M</strain>
    </source>
</reference>
<evidence type="ECO:0000313" key="4">
    <source>
        <dbReference type="Proteomes" id="UP000198535"/>
    </source>
</evidence>
<evidence type="ECO:0000256" key="2">
    <source>
        <dbReference type="SAM" id="Phobius"/>
    </source>
</evidence>